<feature type="compositionally biased region" description="Low complexity" evidence="2">
    <location>
        <begin position="680"/>
        <end position="696"/>
    </location>
</feature>
<keyword evidence="4" id="KW-1185">Reference proteome</keyword>
<dbReference type="Gene3D" id="2.60.40.1220">
    <property type="match status" value="2"/>
</dbReference>
<organism evidence="3 4">
    <name type="scientific">Verminephrobacter aporrectodeae subsp. tuberculatae</name>
    <dbReference type="NCBI Taxonomy" id="1110392"/>
    <lineage>
        <taxon>Bacteria</taxon>
        <taxon>Pseudomonadati</taxon>
        <taxon>Pseudomonadota</taxon>
        <taxon>Betaproteobacteria</taxon>
        <taxon>Burkholderiales</taxon>
        <taxon>Comamonadaceae</taxon>
        <taxon>Verminephrobacter</taxon>
    </lineage>
</organism>
<dbReference type="InterPro" id="IPR011801">
    <property type="entry name" value="Swm_rep_I_cyn"/>
</dbReference>
<protein>
    <submittedName>
        <fullName evidence="3">Uncharacterized protein</fullName>
    </submittedName>
</protein>
<feature type="region of interest" description="Disordered" evidence="2">
    <location>
        <begin position="680"/>
        <end position="700"/>
    </location>
</feature>
<proteinExistence type="predicted"/>
<keyword evidence="1" id="KW-0732">Signal</keyword>
<evidence type="ECO:0000256" key="1">
    <source>
        <dbReference type="ARBA" id="ARBA00022729"/>
    </source>
</evidence>
<evidence type="ECO:0000313" key="3">
    <source>
        <dbReference type="EMBL" id="MCW5323564.1"/>
    </source>
</evidence>
<dbReference type="Pfam" id="PF13753">
    <property type="entry name" value="SWM_repeat"/>
    <property type="match status" value="9"/>
</dbReference>
<dbReference type="Proteomes" id="UP001208935">
    <property type="component" value="Unassembled WGS sequence"/>
</dbReference>
<dbReference type="EMBL" id="QZCW01000005">
    <property type="protein sequence ID" value="MCW5323564.1"/>
    <property type="molecule type" value="Genomic_DNA"/>
</dbReference>
<dbReference type="RefSeq" id="WP_265283368.1">
    <property type="nucleotide sequence ID" value="NZ_QZCW01000005.1"/>
</dbReference>
<feature type="region of interest" description="Disordered" evidence="2">
    <location>
        <begin position="963"/>
        <end position="1001"/>
    </location>
</feature>
<feature type="compositionally biased region" description="Low complexity" evidence="2">
    <location>
        <begin position="918"/>
        <end position="936"/>
    </location>
</feature>
<dbReference type="InterPro" id="IPR028059">
    <property type="entry name" value="SWM_rpt"/>
</dbReference>
<evidence type="ECO:0000256" key="2">
    <source>
        <dbReference type="SAM" id="MobiDB-lite"/>
    </source>
</evidence>
<reference evidence="4" key="1">
    <citation type="submission" date="2023-07" db="EMBL/GenBank/DDBJ databases">
        <title>Verminephrobacter genomes.</title>
        <authorList>
            <person name="Lund M.B."/>
        </authorList>
    </citation>
    <scope>NUCLEOTIDE SEQUENCE [LARGE SCALE GENOMIC DNA]</scope>
    <source>
        <strain evidence="4">AtM5-05</strain>
    </source>
</reference>
<accession>A0ABT3KYZ9</accession>
<comment type="caution">
    <text evidence="3">The sequence shown here is derived from an EMBL/GenBank/DDBJ whole genome shotgun (WGS) entry which is preliminary data.</text>
</comment>
<evidence type="ECO:0000313" key="4">
    <source>
        <dbReference type="Proteomes" id="UP001208935"/>
    </source>
</evidence>
<name>A0ABT3KYZ9_9BURK</name>
<gene>
    <name evidence="3" type="ORF">D5039_21165</name>
</gene>
<dbReference type="NCBIfam" id="TIGR02059">
    <property type="entry name" value="swm_rep_I"/>
    <property type="match status" value="8"/>
</dbReference>
<feature type="region of interest" description="Disordered" evidence="2">
    <location>
        <begin position="918"/>
        <end position="944"/>
    </location>
</feature>
<dbReference type="InterPro" id="IPR014755">
    <property type="entry name" value="Cu-Rt/internalin_Ig-like"/>
</dbReference>
<sequence>TGNAGFTVESLTVDTGATTIPVNSAVVNGAAKTVTLTLSRAVVYGELVRVSYAKPATGNRVQDAAGNAAENFSDRDVVNDTRDTAAPQLITTGNDRPKITDGIYLVLHFSDASPSLDDSNGPAKEDFTVFVDGVAKTVTEVTMGGMSKAVLLTLSTSVESGQRVTVAYQDNTPGNNGIQDPTGNRLLSIPTTVVMNDTVAPQLITTGDTTRPKVNGNQLVLSFTDTSDLDADPTHTPANGAFTVLVNGVANAVTNVTVEPQAKTVTLTLTTAVTSGQSVTVAYADPTTDDDANAMQDTAGNDAASFAATAVTNNTPAPADTTAPALITTGDSRPKVTGNQLVLSFSDTGNLDADPTHTPANGAFTVLVNGVANAVTSVTVEPQAKTVTLMLSTAVTSDQSVTVAYADPTTGNDANAIQDATGNDAASFAATAVTNNTPAPADTTAPALIITGDSRPKVTGDQLVLSFSDTGNLDADASHKPASGAFTVLVNGIANAVTNVTVEPQAKTVTLTLSTAVTHDQTVTVAYADPTTGNDANAIQDAAGNDAANFAATAVTNNTPAPADTTPPQLIITGDTTRPKVNGNQLVLSFSDTGNLDADPTHTPANGAFTVMVNGVANAVTNVTVEPQAKTVTLTLATAVTSDQSVTVAYADPTTGNDANAIQDTAGNDTASFAATAVTNNTPAPADTTAPALITTGDSRPKVTGDQLVLSFSDTGNLDADATHTPAPGAFTVLVNGVANAVTSVTVDSQAKTVTLTLTTAVTSDQTVTVAYADPTTGNDANAIQDATGNDAASFAATAVTNNTPAPADTTAPALITTGDSRPKVTGDQLVLSFSDTGNLDADAAHKPVNGAFTVLVNGVANAVTNVAIEPQAKTVTLTLTTAVTSGQSVTVAYADPTTGNDANAIQDAAGNDTPSFAATAVTNNTPAPADTTAPTLIITGDSRPKVTGDQLVLSFSDTGNLDADAATHRPPEPLRCLSTASRTPSPTSPSIPRPRPSRSR</sequence>
<feature type="non-terminal residue" evidence="3">
    <location>
        <position position="1"/>
    </location>
</feature>